<feature type="transmembrane region" description="Helical" evidence="7">
    <location>
        <begin position="18"/>
        <end position="42"/>
    </location>
</feature>
<keyword evidence="10" id="KW-1185">Reference proteome</keyword>
<proteinExistence type="predicted"/>
<dbReference type="Pfam" id="PF07690">
    <property type="entry name" value="MFS_1"/>
    <property type="match status" value="1"/>
</dbReference>
<accession>A0A543A7I7</accession>
<dbReference type="GO" id="GO:0022857">
    <property type="term" value="F:transmembrane transporter activity"/>
    <property type="evidence" value="ECO:0007669"/>
    <property type="project" value="InterPro"/>
</dbReference>
<dbReference type="GO" id="GO:0005886">
    <property type="term" value="C:plasma membrane"/>
    <property type="evidence" value="ECO:0007669"/>
    <property type="project" value="UniProtKB-SubCell"/>
</dbReference>
<dbReference type="EMBL" id="VFOV01000001">
    <property type="protein sequence ID" value="TQL68563.1"/>
    <property type="molecule type" value="Genomic_DNA"/>
</dbReference>
<evidence type="ECO:0000313" key="9">
    <source>
        <dbReference type="EMBL" id="TQL68563.1"/>
    </source>
</evidence>
<dbReference type="PRINTS" id="PR01036">
    <property type="entry name" value="TCRTETB"/>
</dbReference>
<dbReference type="Gene3D" id="1.20.1250.20">
    <property type="entry name" value="MFS general substrate transporter like domains"/>
    <property type="match status" value="1"/>
</dbReference>
<feature type="transmembrane region" description="Helical" evidence="7">
    <location>
        <begin position="273"/>
        <end position="296"/>
    </location>
</feature>
<feature type="transmembrane region" description="Helical" evidence="7">
    <location>
        <begin position="144"/>
        <end position="166"/>
    </location>
</feature>
<evidence type="ECO:0000256" key="3">
    <source>
        <dbReference type="ARBA" id="ARBA00022475"/>
    </source>
</evidence>
<dbReference type="PROSITE" id="PS50850">
    <property type="entry name" value="MFS"/>
    <property type="match status" value="1"/>
</dbReference>
<dbReference type="PANTHER" id="PTHR42718:SF42">
    <property type="entry name" value="EXPORT PROTEIN"/>
    <property type="match status" value="1"/>
</dbReference>
<evidence type="ECO:0000256" key="5">
    <source>
        <dbReference type="ARBA" id="ARBA00022989"/>
    </source>
</evidence>
<organism evidence="9 10">
    <name type="scientific">Nocardioides albertanoniae</name>
    <dbReference type="NCBI Taxonomy" id="1175486"/>
    <lineage>
        <taxon>Bacteria</taxon>
        <taxon>Bacillati</taxon>
        <taxon>Actinomycetota</taxon>
        <taxon>Actinomycetes</taxon>
        <taxon>Propionibacteriales</taxon>
        <taxon>Nocardioidaceae</taxon>
        <taxon>Nocardioides</taxon>
    </lineage>
</organism>
<feature type="transmembrane region" description="Helical" evidence="7">
    <location>
        <begin position="229"/>
        <end position="252"/>
    </location>
</feature>
<keyword evidence="3" id="KW-1003">Cell membrane</keyword>
<evidence type="ECO:0000256" key="6">
    <source>
        <dbReference type="ARBA" id="ARBA00023136"/>
    </source>
</evidence>
<comment type="caution">
    <text evidence="9">The sequence shown here is derived from an EMBL/GenBank/DDBJ whole genome shotgun (WGS) entry which is preliminary data.</text>
</comment>
<feature type="transmembrane region" description="Helical" evidence="7">
    <location>
        <begin position="438"/>
        <end position="461"/>
    </location>
</feature>
<keyword evidence="6 7" id="KW-0472">Membrane</keyword>
<feature type="domain" description="Major facilitator superfamily (MFS) profile" evidence="8">
    <location>
        <begin position="19"/>
        <end position="465"/>
    </location>
</feature>
<evidence type="ECO:0000256" key="4">
    <source>
        <dbReference type="ARBA" id="ARBA00022692"/>
    </source>
</evidence>
<feature type="transmembrane region" description="Helical" evidence="7">
    <location>
        <begin position="204"/>
        <end position="223"/>
    </location>
</feature>
<evidence type="ECO:0000256" key="1">
    <source>
        <dbReference type="ARBA" id="ARBA00004651"/>
    </source>
</evidence>
<comment type="subcellular location">
    <subcellularLocation>
        <location evidence="1">Cell membrane</location>
        <topology evidence="1">Multi-pass membrane protein</topology>
    </subcellularLocation>
</comment>
<evidence type="ECO:0000256" key="2">
    <source>
        <dbReference type="ARBA" id="ARBA00022448"/>
    </source>
</evidence>
<gene>
    <name evidence="9" type="ORF">FB381_2454</name>
</gene>
<evidence type="ECO:0000313" key="10">
    <source>
        <dbReference type="Proteomes" id="UP000320209"/>
    </source>
</evidence>
<reference evidence="9 10" key="1">
    <citation type="submission" date="2019-06" db="EMBL/GenBank/DDBJ databases">
        <title>Sequencing the genomes of 1000 actinobacteria strains.</title>
        <authorList>
            <person name="Klenk H.-P."/>
        </authorList>
    </citation>
    <scope>NUCLEOTIDE SEQUENCE [LARGE SCALE GENOMIC DNA]</scope>
    <source>
        <strain evidence="9 10">DSM 25218</strain>
    </source>
</reference>
<dbReference type="NCBIfam" id="TIGR00711">
    <property type="entry name" value="efflux_EmrB"/>
    <property type="match status" value="1"/>
</dbReference>
<feature type="transmembrane region" description="Helical" evidence="7">
    <location>
        <begin position="54"/>
        <end position="73"/>
    </location>
</feature>
<protein>
    <submittedName>
        <fullName evidence="9">EmrB/QacA subfamily drug resistance transporter</fullName>
    </submittedName>
</protein>
<feature type="transmembrane region" description="Helical" evidence="7">
    <location>
        <begin position="409"/>
        <end position="426"/>
    </location>
</feature>
<evidence type="ECO:0000259" key="8">
    <source>
        <dbReference type="PROSITE" id="PS50850"/>
    </source>
</evidence>
<feature type="transmembrane region" description="Helical" evidence="7">
    <location>
        <begin position="85"/>
        <end position="104"/>
    </location>
</feature>
<dbReference type="CDD" id="cd17321">
    <property type="entry name" value="MFS_MMR_MDR_like"/>
    <property type="match status" value="1"/>
</dbReference>
<evidence type="ECO:0000256" key="7">
    <source>
        <dbReference type="SAM" id="Phobius"/>
    </source>
</evidence>
<feature type="transmembrane region" description="Helical" evidence="7">
    <location>
        <begin position="365"/>
        <end position="388"/>
    </location>
</feature>
<dbReference type="PANTHER" id="PTHR42718">
    <property type="entry name" value="MAJOR FACILITATOR SUPERFAMILY MULTIDRUG TRANSPORTER MFSC"/>
    <property type="match status" value="1"/>
</dbReference>
<dbReference type="InterPro" id="IPR011701">
    <property type="entry name" value="MFS"/>
</dbReference>
<feature type="transmembrane region" description="Helical" evidence="7">
    <location>
        <begin position="302"/>
        <end position="321"/>
    </location>
</feature>
<dbReference type="InterPro" id="IPR020846">
    <property type="entry name" value="MFS_dom"/>
</dbReference>
<dbReference type="SUPFAM" id="SSF103473">
    <property type="entry name" value="MFS general substrate transporter"/>
    <property type="match status" value="1"/>
</dbReference>
<dbReference type="RefSeq" id="WP_141780541.1">
    <property type="nucleotide sequence ID" value="NZ_VFOV01000001.1"/>
</dbReference>
<dbReference type="InterPro" id="IPR036259">
    <property type="entry name" value="MFS_trans_sf"/>
</dbReference>
<dbReference type="Gene3D" id="1.20.1720.10">
    <property type="entry name" value="Multidrug resistance protein D"/>
    <property type="match status" value="1"/>
</dbReference>
<sequence length="498" mass="50621">MTEADSTLLRLGTARGRWVLVTTVLGSGLAMLDSTVVNVALGRIGGDLDAGFSGLQWTVNAYTLSLAALILLGGSLGDRFGRRRVFLIGVVWFAVASLLCGLAPDIDLLIAARGLQGIGGALLTPGSLAIIAASFHPDDRSAAVGAWSGLSGIAAAIGPLVGGWLVELDWRLVFLVNVPVAVLIVVVAARHVPETRDPDAGGRLDLTGTVLAAAGLGALTFGLTRAGEVGFGGSVATTAVAGVACLVAFVVVEARSAHPLVPLSLFRNPQFSAANAVTLLVYAALGVIFVLLVLQLQVVSGWSPLAAGSALLPVTVVMLLFSSRAGALAQRVGPRLPMTVGPLLAAGGVLWMGRIGPQASYVLDVLAPVLLFASGLTLLVSPLTATVLDAADDRHAGIASGVNNAVARTAGLLAVAVIPAAVGIAGDDYTDPISFDDGFGTAMLVNAGLLIIGAALAIAFVRRPLAVEPTPEDHRVHIETCAHCGVTGTQLHPADHDL</sequence>
<dbReference type="AlphaFoldDB" id="A0A543A7I7"/>
<keyword evidence="4 7" id="KW-0812">Transmembrane</keyword>
<dbReference type="Proteomes" id="UP000320209">
    <property type="component" value="Unassembled WGS sequence"/>
</dbReference>
<dbReference type="InterPro" id="IPR004638">
    <property type="entry name" value="EmrB-like"/>
</dbReference>
<feature type="transmembrane region" description="Helical" evidence="7">
    <location>
        <begin position="172"/>
        <end position="192"/>
    </location>
</feature>
<name>A0A543A7I7_9ACTN</name>
<keyword evidence="5 7" id="KW-1133">Transmembrane helix</keyword>
<dbReference type="OrthoDB" id="7375466at2"/>
<keyword evidence="2" id="KW-0813">Transport</keyword>